<organism evidence="2 3">
    <name type="scientific">Alkalihalobacterium chitinilyticum</name>
    <dbReference type="NCBI Taxonomy" id="2980103"/>
    <lineage>
        <taxon>Bacteria</taxon>
        <taxon>Bacillati</taxon>
        <taxon>Bacillota</taxon>
        <taxon>Bacilli</taxon>
        <taxon>Bacillales</taxon>
        <taxon>Bacillaceae</taxon>
        <taxon>Alkalihalobacterium</taxon>
    </lineage>
</organism>
<keyword evidence="1" id="KW-0812">Transmembrane</keyword>
<gene>
    <name evidence="2" type="ORF">N7Z68_16925</name>
</gene>
<protein>
    <recommendedName>
        <fullName evidence="4">Lipoprotein</fullName>
    </recommendedName>
</protein>
<dbReference type="EMBL" id="JAOTPO010000013">
    <property type="protein sequence ID" value="MDE5415048.1"/>
    <property type="molecule type" value="Genomic_DNA"/>
</dbReference>
<reference evidence="2" key="1">
    <citation type="submission" date="2024-05" db="EMBL/GenBank/DDBJ databases">
        <title>Alkalihalobacillus sp. strain MEB203 novel alkaliphilic bacterium from Lonar Lake, India.</title>
        <authorList>
            <person name="Joshi A."/>
            <person name="Thite S."/>
            <person name="Mengade P."/>
        </authorList>
    </citation>
    <scope>NUCLEOTIDE SEQUENCE</scope>
    <source>
        <strain evidence="2">MEB 203</strain>
    </source>
</reference>
<dbReference type="Proteomes" id="UP001148125">
    <property type="component" value="Unassembled WGS sequence"/>
</dbReference>
<keyword evidence="3" id="KW-1185">Reference proteome</keyword>
<comment type="caution">
    <text evidence="2">The sequence shown here is derived from an EMBL/GenBank/DDBJ whole genome shotgun (WGS) entry which is preliminary data.</text>
</comment>
<dbReference type="RefSeq" id="WP_275119656.1">
    <property type="nucleotide sequence ID" value="NZ_JAOTPO010000013.1"/>
</dbReference>
<name>A0ABT5VKS3_9BACI</name>
<proteinExistence type="predicted"/>
<evidence type="ECO:0000313" key="3">
    <source>
        <dbReference type="Proteomes" id="UP001148125"/>
    </source>
</evidence>
<sequence>MKSSYLALGFLILLMINCIRYFTYIFEQTASNYDYVMFTMNIIAFLYLVTMLIVQSNKKTDQSAKE</sequence>
<evidence type="ECO:0000313" key="2">
    <source>
        <dbReference type="EMBL" id="MDE5415048.1"/>
    </source>
</evidence>
<keyword evidence="1" id="KW-1133">Transmembrane helix</keyword>
<accession>A0ABT5VKS3</accession>
<feature type="transmembrane region" description="Helical" evidence="1">
    <location>
        <begin position="35"/>
        <end position="54"/>
    </location>
</feature>
<feature type="transmembrane region" description="Helical" evidence="1">
    <location>
        <begin position="5"/>
        <end position="23"/>
    </location>
</feature>
<evidence type="ECO:0008006" key="4">
    <source>
        <dbReference type="Google" id="ProtNLM"/>
    </source>
</evidence>
<keyword evidence="1" id="KW-0472">Membrane</keyword>
<evidence type="ECO:0000256" key="1">
    <source>
        <dbReference type="SAM" id="Phobius"/>
    </source>
</evidence>